<gene>
    <name evidence="2" type="ORF">HZS61_004566</name>
</gene>
<proteinExistence type="predicted"/>
<feature type="domain" description="AB hydrolase-1" evidence="1">
    <location>
        <begin position="4"/>
        <end position="240"/>
    </location>
</feature>
<dbReference type="Proteomes" id="UP000593570">
    <property type="component" value="Unassembled WGS sequence"/>
</dbReference>
<organism evidence="2 3">
    <name type="scientific">Fusarium oxysporum f. sp. conglutinans</name>
    <dbReference type="NCBI Taxonomy" id="100902"/>
    <lineage>
        <taxon>Eukaryota</taxon>
        <taxon>Fungi</taxon>
        <taxon>Dikarya</taxon>
        <taxon>Ascomycota</taxon>
        <taxon>Pezizomycotina</taxon>
        <taxon>Sordariomycetes</taxon>
        <taxon>Hypocreomycetidae</taxon>
        <taxon>Hypocreales</taxon>
        <taxon>Nectriaceae</taxon>
        <taxon>Fusarium</taxon>
        <taxon>Fusarium oxysporum species complex</taxon>
    </lineage>
</organism>
<dbReference type="Pfam" id="PF12697">
    <property type="entry name" value="Abhydrolase_6"/>
    <property type="match status" value="1"/>
</dbReference>
<evidence type="ECO:0000313" key="3">
    <source>
        <dbReference type="Proteomes" id="UP000593570"/>
    </source>
</evidence>
<dbReference type="InterPro" id="IPR052897">
    <property type="entry name" value="Sec-Metab_Biosynth_Hydrolase"/>
</dbReference>
<dbReference type="SUPFAM" id="SSF53474">
    <property type="entry name" value="alpha/beta-Hydrolases"/>
    <property type="match status" value="1"/>
</dbReference>
<dbReference type="PANTHER" id="PTHR37017">
    <property type="entry name" value="AB HYDROLASE-1 DOMAIN-CONTAINING PROTEIN-RELATED"/>
    <property type="match status" value="1"/>
</dbReference>
<name>A0A8H6LEA1_FUSOX</name>
<reference evidence="2" key="1">
    <citation type="journal article" date="2020" name="bioRxiv">
        <title>A chromosome-scale genome assembly for the Fusarium oxysporum strain Fo5176 to establish a model Arabidopsis-fungal pathosystem.</title>
        <authorList>
            <person name="Fokkens L."/>
            <person name="Guo L."/>
            <person name="Dora S."/>
            <person name="Wang B."/>
            <person name="Ye K."/>
            <person name="Sanchez-Rodriguez C."/>
            <person name="Croll D."/>
        </authorList>
    </citation>
    <scope>NUCLEOTIDE SEQUENCE [LARGE SCALE GENOMIC DNA]</scope>
    <source>
        <strain evidence="2">Fo5176</strain>
    </source>
</reference>
<sequence>MATLVIIPGSFASITSYKTFTDSLSRNGVESEVIDTPSVGRREGGPKTMSDDAAEITRVASTLLNRGKEVVLMTHSYGGIPGIQSLEKLSRKAREAQGKAGGVDKIIYLTSVVLPVGTSNLETFGSNAPDFLTIGDDYMSLNPEDNASLTFSDLPAEEGLAWAKEMPDHSTASFKEQLTYPGYNDVEVHYIVCEEDKIIPPEHQYGMIEFLKSSTGNEVKVHKLNSGHAPNASQPDNLAQIIKGII</sequence>
<dbReference type="PANTHER" id="PTHR37017:SF13">
    <property type="entry name" value="AB HYDROLASE-1 DOMAIN-CONTAINING PROTEIN"/>
    <property type="match status" value="1"/>
</dbReference>
<dbReference type="InterPro" id="IPR000073">
    <property type="entry name" value="AB_hydrolase_1"/>
</dbReference>
<dbReference type="AlphaFoldDB" id="A0A8H6LEA1"/>
<dbReference type="EMBL" id="JACDXP010000013">
    <property type="protein sequence ID" value="KAF6515825.1"/>
    <property type="molecule type" value="Genomic_DNA"/>
</dbReference>
<dbReference type="Gene3D" id="3.40.50.1820">
    <property type="entry name" value="alpha/beta hydrolase"/>
    <property type="match status" value="1"/>
</dbReference>
<accession>A0A8H6LEA1</accession>
<protein>
    <recommendedName>
        <fullName evidence="1">AB hydrolase-1 domain-containing protein</fullName>
    </recommendedName>
</protein>
<comment type="caution">
    <text evidence="2">The sequence shown here is derived from an EMBL/GenBank/DDBJ whole genome shotgun (WGS) entry which is preliminary data.</text>
</comment>
<evidence type="ECO:0000313" key="2">
    <source>
        <dbReference type="EMBL" id="KAF6515825.1"/>
    </source>
</evidence>
<evidence type="ECO:0000259" key="1">
    <source>
        <dbReference type="Pfam" id="PF12697"/>
    </source>
</evidence>
<dbReference type="InterPro" id="IPR029058">
    <property type="entry name" value="AB_hydrolase_fold"/>
</dbReference>